<dbReference type="EMBL" id="MU865020">
    <property type="protein sequence ID" value="KAK4460061.1"/>
    <property type="molecule type" value="Genomic_DNA"/>
</dbReference>
<name>A0AAV9HGR5_9PEZI</name>
<gene>
    <name evidence="3" type="ORF">QBC42DRAFT_273085</name>
</gene>
<dbReference type="PANTHER" id="PTHR40621">
    <property type="entry name" value="TRANSCRIPTION FACTOR KAPC-RELATED"/>
    <property type="match status" value="1"/>
</dbReference>
<proteinExistence type="predicted"/>
<dbReference type="GO" id="GO:0090575">
    <property type="term" value="C:RNA polymerase II transcription regulator complex"/>
    <property type="evidence" value="ECO:0007669"/>
    <property type="project" value="TreeGrafter"/>
</dbReference>
<dbReference type="PANTHER" id="PTHR40621:SF6">
    <property type="entry name" value="AP-1-LIKE TRANSCRIPTION FACTOR YAP1-RELATED"/>
    <property type="match status" value="1"/>
</dbReference>
<evidence type="ECO:0000256" key="1">
    <source>
        <dbReference type="ARBA" id="ARBA00004123"/>
    </source>
</evidence>
<accession>A0AAV9HGR5</accession>
<dbReference type="Gene3D" id="1.10.238.100">
    <property type="entry name" value="YAP1 redox domain. Chain B"/>
    <property type="match status" value="1"/>
</dbReference>
<dbReference type="AlphaFoldDB" id="A0AAV9HGR5"/>
<evidence type="ECO:0000313" key="4">
    <source>
        <dbReference type="Proteomes" id="UP001321749"/>
    </source>
</evidence>
<protein>
    <submittedName>
        <fullName evidence="3">Uncharacterized protein</fullName>
    </submittedName>
</protein>
<dbReference type="InterPro" id="IPR050936">
    <property type="entry name" value="AP-1-like"/>
</dbReference>
<evidence type="ECO:0000256" key="2">
    <source>
        <dbReference type="ARBA" id="ARBA00023242"/>
    </source>
</evidence>
<keyword evidence="4" id="KW-1185">Reference proteome</keyword>
<dbReference type="GO" id="GO:0001228">
    <property type="term" value="F:DNA-binding transcription activator activity, RNA polymerase II-specific"/>
    <property type="evidence" value="ECO:0007669"/>
    <property type="project" value="TreeGrafter"/>
</dbReference>
<dbReference type="Proteomes" id="UP001321749">
    <property type="component" value="Unassembled WGS sequence"/>
</dbReference>
<comment type="caution">
    <text evidence="3">The sequence shown here is derived from an EMBL/GenBank/DDBJ whole genome shotgun (WGS) entry which is preliminary data.</text>
</comment>
<evidence type="ECO:0000313" key="3">
    <source>
        <dbReference type="EMBL" id="KAK4460061.1"/>
    </source>
</evidence>
<keyword evidence="2" id="KW-0539">Nucleus</keyword>
<reference evidence="3" key="1">
    <citation type="journal article" date="2023" name="Mol. Phylogenet. Evol.">
        <title>Genome-scale phylogeny and comparative genomics of the fungal order Sordariales.</title>
        <authorList>
            <person name="Hensen N."/>
            <person name="Bonometti L."/>
            <person name="Westerberg I."/>
            <person name="Brannstrom I.O."/>
            <person name="Guillou S."/>
            <person name="Cros-Aarteil S."/>
            <person name="Calhoun S."/>
            <person name="Haridas S."/>
            <person name="Kuo A."/>
            <person name="Mondo S."/>
            <person name="Pangilinan J."/>
            <person name="Riley R."/>
            <person name="LaButti K."/>
            <person name="Andreopoulos B."/>
            <person name="Lipzen A."/>
            <person name="Chen C."/>
            <person name="Yan M."/>
            <person name="Daum C."/>
            <person name="Ng V."/>
            <person name="Clum A."/>
            <person name="Steindorff A."/>
            <person name="Ohm R.A."/>
            <person name="Martin F."/>
            <person name="Silar P."/>
            <person name="Natvig D.O."/>
            <person name="Lalanne C."/>
            <person name="Gautier V."/>
            <person name="Ament-Velasquez S.L."/>
            <person name="Kruys A."/>
            <person name="Hutchinson M.I."/>
            <person name="Powell A.J."/>
            <person name="Barry K."/>
            <person name="Miller A.N."/>
            <person name="Grigoriev I.V."/>
            <person name="Debuchy R."/>
            <person name="Gladieux P."/>
            <person name="Hiltunen Thoren M."/>
            <person name="Johannesson H."/>
        </authorList>
    </citation>
    <scope>NUCLEOTIDE SEQUENCE</scope>
    <source>
        <strain evidence="3">PSN324</strain>
    </source>
</reference>
<dbReference type="GO" id="GO:0000976">
    <property type="term" value="F:transcription cis-regulatory region binding"/>
    <property type="evidence" value="ECO:0007669"/>
    <property type="project" value="InterPro"/>
</dbReference>
<comment type="subcellular location">
    <subcellularLocation>
        <location evidence="1">Nucleus</location>
    </subcellularLocation>
</comment>
<sequence length="247" mass="26447">MSNPSVGFSSAASITGSFAPHSSNTSAFTASPLQAKNSRYTSEGLSPQPANQSHLRANDVNVASPNPSLDYEQAGIDFVLTLERPCMSHLPYLLERGTAAGGQEQPSGHALMASCPPQPFKQLTDDIPFGYTNVNVNTTTNDGVPSIGNPNGERQRTWELKKADLATLMDLSKKLNLDGEVTPVMAWGMVLAHPRLSELKPQDLAKLADELVGKVGCYGFGAVLEEFEVRDALENILSTLPETVSAF</sequence>
<organism evidence="3 4">
    <name type="scientific">Cladorrhinum samala</name>
    <dbReference type="NCBI Taxonomy" id="585594"/>
    <lineage>
        <taxon>Eukaryota</taxon>
        <taxon>Fungi</taxon>
        <taxon>Dikarya</taxon>
        <taxon>Ascomycota</taxon>
        <taxon>Pezizomycotina</taxon>
        <taxon>Sordariomycetes</taxon>
        <taxon>Sordariomycetidae</taxon>
        <taxon>Sordariales</taxon>
        <taxon>Podosporaceae</taxon>
        <taxon>Cladorrhinum</taxon>
    </lineage>
</organism>
<reference evidence="3" key="2">
    <citation type="submission" date="2023-06" db="EMBL/GenBank/DDBJ databases">
        <authorList>
            <consortium name="Lawrence Berkeley National Laboratory"/>
            <person name="Mondo S.J."/>
            <person name="Hensen N."/>
            <person name="Bonometti L."/>
            <person name="Westerberg I."/>
            <person name="Brannstrom I.O."/>
            <person name="Guillou S."/>
            <person name="Cros-Aarteil S."/>
            <person name="Calhoun S."/>
            <person name="Haridas S."/>
            <person name="Kuo A."/>
            <person name="Pangilinan J."/>
            <person name="Riley R."/>
            <person name="Labutti K."/>
            <person name="Andreopoulos B."/>
            <person name="Lipzen A."/>
            <person name="Chen C."/>
            <person name="Yanf M."/>
            <person name="Daum C."/>
            <person name="Ng V."/>
            <person name="Clum A."/>
            <person name="Steindorff A."/>
            <person name="Ohm R."/>
            <person name="Martin F."/>
            <person name="Silar P."/>
            <person name="Natvig D."/>
            <person name="Lalanne C."/>
            <person name="Gautier V."/>
            <person name="Ament-Velasquez S.L."/>
            <person name="Kruys A."/>
            <person name="Hutchinson M.I."/>
            <person name="Powell A.J."/>
            <person name="Barry K."/>
            <person name="Miller A.N."/>
            <person name="Grigoriev I.V."/>
            <person name="Debuchy R."/>
            <person name="Gladieux P."/>
            <person name="Thoren M.H."/>
            <person name="Johannesson H."/>
        </authorList>
    </citation>
    <scope>NUCLEOTIDE SEQUENCE</scope>
    <source>
        <strain evidence="3">PSN324</strain>
    </source>
</reference>